<protein>
    <submittedName>
        <fullName evidence="1">Uncharacterized protein</fullName>
    </submittedName>
</protein>
<dbReference type="AlphaFoldDB" id="A0A8X6MZV0"/>
<proteinExistence type="predicted"/>
<evidence type="ECO:0000313" key="1">
    <source>
        <dbReference type="EMBL" id="GFS86820.1"/>
    </source>
</evidence>
<organism evidence="1 2">
    <name type="scientific">Nephila pilipes</name>
    <name type="common">Giant wood spider</name>
    <name type="synonym">Nephila maculata</name>
    <dbReference type="NCBI Taxonomy" id="299642"/>
    <lineage>
        <taxon>Eukaryota</taxon>
        <taxon>Metazoa</taxon>
        <taxon>Ecdysozoa</taxon>
        <taxon>Arthropoda</taxon>
        <taxon>Chelicerata</taxon>
        <taxon>Arachnida</taxon>
        <taxon>Araneae</taxon>
        <taxon>Araneomorphae</taxon>
        <taxon>Entelegynae</taxon>
        <taxon>Araneoidea</taxon>
        <taxon>Nephilidae</taxon>
        <taxon>Nephila</taxon>
    </lineage>
</organism>
<comment type="caution">
    <text evidence="1">The sequence shown here is derived from an EMBL/GenBank/DDBJ whole genome shotgun (WGS) entry which is preliminary data.</text>
</comment>
<gene>
    <name evidence="1" type="ORF">NPIL_29171</name>
</gene>
<sequence length="86" mass="9694">MQDHSLPRSIVPMVHVCKQTCIIKKAMLSTLSNKIGSLTRRHMSEKVSCTMECQDSGHGFPQDCSRNKPACSSALDEKRDKELFQK</sequence>
<dbReference type="Proteomes" id="UP000887013">
    <property type="component" value="Unassembled WGS sequence"/>
</dbReference>
<name>A0A8X6MZV0_NEPPI</name>
<dbReference type="EMBL" id="BMAW01004071">
    <property type="protein sequence ID" value="GFS86820.1"/>
    <property type="molecule type" value="Genomic_DNA"/>
</dbReference>
<keyword evidence="2" id="KW-1185">Reference proteome</keyword>
<evidence type="ECO:0000313" key="2">
    <source>
        <dbReference type="Proteomes" id="UP000887013"/>
    </source>
</evidence>
<reference evidence="1" key="1">
    <citation type="submission" date="2020-08" db="EMBL/GenBank/DDBJ databases">
        <title>Multicomponent nature underlies the extraordinary mechanical properties of spider dragline silk.</title>
        <authorList>
            <person name="Kono N."/>
            <person name="Nakamura H."/>
            <person name="Mori M."/>
            <person name="Yoshida Y."/>
            <person name="Ohtoshi R."/>
            <person name="Malay A.D."/>
            <person name="Moran D.A.P."/>
            <person name="Tomita M."/>
            <person name="Numata K."/>
            <person name="Arakawa K."/>
        </authorList>
    </citation>
    <scope>NUCLEOTIDE SEQUENCE</scope>
</reference>
<accession>A0A8X6MZV0</accession>